<dbReference type="FunCoup" id="A0A6I9SK71">
    <property type="interactions" value="1764"/>
</dbReference>
<evidence type="ECO:0000256" key="4">
    <source>
        <dbReference type="ARBA" id="ARBA00022741"/>
    </source>
</evidence>
<protein>
    <recommendedName>
        <fullName evidence="1">non-specific serine/threonine protein kinase</fullName>
        <ecNumber evidence="1">2.7.11.1</ecNumber>
    </recommendedName>
</protein>
<dbReference type="Pfam" id="PF00069">
    <property type="entry name" value="Pkinase"/>
    <property type="match status" value="2"/>
</dbReference>
<feature type="compositionally biased region" description="Basic and acidic residues" evidence="7">
    <location>
        <begin position="742"/>
        <end position="752"/>
    </location>
</feature>
<dbReference type="InterPro" id="IPR011009">
    <property type="entry name" value="Kinase-like_dom_sf"/>
</dbReference>
<dbReference type="PANTHER" id="PTHR44167">
    <property type="entry name" value="OVARIAN-SPECIFIC SERINE/THREONINE-PROTEIN KINASE LOK-RELATED"/>
    <property type="match status" value="1"/>
</dbReference>
<feature type="region of interest" description="Disordered" evidence="7">
    <location>
        <begin position="385"/>
        <end position="497"/>
    </location>
</feature>
<dbReference type="PANTHER" id="PTHR44167:SF23">
    <property type="entry name" value="CDC7 KINASE, ISOFORM A-RELATED"/>
    <property type="match status" value="1"/>
</dbReference>
<organism evidence="9 10">
    <name type="scientific">Sesamum indicum</name>
    <name type="common">Oriental sesame</name>
    <name type="synonym">Sesamum orientale</name>
    <dbReference type="NCBI Taxonomy" id="4182"/>
    <lineage>
        <taxon>Eukaryota</taxon>
        <taxon>Viridiplantae</taxon>
        <taxon>Streptophyta</taxon>
        <taxon>Embryophyta</taxon>
        <taxon>Tracheophyta</taxon>
        <taxon>Spermatophyta</taxon>
        <taxon>Magnoliopsida</taxon>
        <taxon>eudicotyledons</taxon>
        <taxon>Gunneridae</taxon>
        <taxon>Pentapetalae</taxon>
        <taxon>asterids</taxon>
        <taxon>lamiids</taxon>
        <taxon>Lamiales</taxon>
        <taxon>Pedaliaceae</taxon>
        <taxon>Sesamum</taxon>
    </lineage>
</organism>
<proteinExistence type="predicted"/>
<keyword evidence="5" id="KW-0418">Kinase</keyword>
<dbReference type="GO" id="GO:0044773">
    <property type="term" value="P:mitotic DNA damage checkpoint signaling"/>
    <property type="evidence" value="ECO:0007669"/>
    <property type="project" value="TreeGrafter"/>
</dbReference>
<dbReference type="KEGG" id="sind:105155966"/>
<feature type="compositionally biased region" description="Basic and acidic residues" evidence="7">
    <location>
        <begin position="462"/>
        <end position="474"/>
    </location>
</feature>
<dbReference type="PROSITE" id="PS50011">
    <property type="entry name" value="PROTEIN_KINASE_DOM"/>
    <property type="match status" value="1"/>
</dbReference>
<dbReference type="FunFam" id="1.10.510.10:FF:001725">
    <property type="entry name" value="Kinase like protein"/>
    <property type="match status" value="1"/>
</dbReference>
<keyword evidence="9" id="KW-1185">Reference proteome</keyword>
<evidence type="ECO:0000256" key="5">
    <source>
        <dbReference type="ARBA" id="ARBA00022777"/>
    </source>
</evidence>
<dbReference type="GO" id="GO:0004674">
    <property type="term" value="F:protein serine/threonine kinase activity"/>
    <property type="evidence" value="ECO:0007669"/>
    <property type="project" value="UniProtKB-KW"/>
</dbReference>
<evidence type="ECO:0000256" key="6">
    <source>
        <dbReference type="ARBA" id="ARBA00022840"/>
    </source>
</evidence>
<evidence type="ECO:0000256" key="7">
    <source>
        <dbReference type="SAM" id="MobiDB-lite"/>
    </source>
</evidence>
<evidence type="ECO:0000256" key="1">
    <source>
        <dbReference type="ARBA" id="ARBA00012513"/>
    </source>
</evidence>
<dbReference type="SUPFAM" id="SSF56112">
    <property type="entry name" value="Protein kinase-like (PK-like)"/>
    <property type="match status" value="1"/>
</dbReference>
<dbReference type="AlphaFoldDB" id="A0A6I9SK71"/>
<accession>A0A6I9SK71</accession>
<feature type="compositionally biased region" description="Basic and acidic residues" evidence="7">
    <location>
        <begin position="408"/>
        <end position="420"/>
    </location>
</feature>
<keyword evidence="4" id="KW-0547">Nucleotide-binding</keyword>
<keyword evidence="6" id="KW-0067">ATP-binding</keyword>
<keyword evidence="2" id="KW-0723">Serine/threonine-protein kinase</keyword>
<evidence type="ECO:0000313" key="9">
    <source>
        <dbReference type="Proteomes" id="UP000504604"/>
    </source>
</evidence>
<name>A0A6I9SK71_SESIN</name>
<dbReference type="GO" id="GO:0005524">
    <property type="term" value="F:ATP binding"/>
    <property type="evidence" value="ECO:0007669"/>
    <property type="project" value="UniProtKB-KW"/>
</dbReference>
<dbReference type="SMART" id="SM00220">
    <property type="entry name" value="S_TKc"/>
    <property type="match status" value="1"/>
</dbReference>
<keyword evidence="3" id="KW-0808">Transferase</keyword>
<dbReference type="OrthoDB" id="10020333at2759"/>
<feature type="compositionally biased region" description="Polar residues" evidence="7">
    <location>
        <begin position="728"/>
        <end position="741"/>
    </location>
</feature>
<dbReference type="FunFam" id="1.10.510.10:FF:001893">
    <property type="entry name" value="Probable serine/threonine-protein kinase DDB_G0291918"/>
    <property type="match status" value="1"/>
</dbReference>
<feature type="domain" description="Protein kinase" evidence="8">
    <location>
        <begin position="495"/>
        <end position="967"/>
    </location>
</feature>
<dbReference type="GO" id="GO:0005634">
    <property type="term" value="C:nucleus"/>
    <property type="evidence" value="ECO:0007669"/>
    <property type="project" value="TreeGrafter"/>
</dbReference>
<dbReference type="PROSITE" id="PS00108">
    <property type="entry name" value="PROTEIN_KINASE_ST"/>
    <property type="match status" value="1"/>
</dbReference>
<dbReference type="InterPro" id="IPR008271">
    <property type="entry name" value="Ser/Thr_kinase_AS"/>
</dbReference>
<evidence type="ECO:0000256" key="3">
    <source>
        <dbReference type="ARBA" id="ARBA00022679"/>
    </source>
</evidence>
<sequence>MEILPANSEVALQLRTSQISTTTAAAAWHVLGLLLSHGRPARLSELVSSIEFFYPTPDFIRFLCSIPDSPLRFTQNHFVTLSQIGLAAVAQFFANSDVTRYLDFPKVMPRFLANDRSNGIVRTYCRKRKRGTSEIEDLTLKKKSYFQDFDEEKTNEMLMRMHDGFWGVYNQGIETLSPLLAYDCQRLEKIMFKPATITKHSSGQLGFETENVGHGYTKMGVIVLNKEELGYLHRKRSKSDSLFRGRFPHIDKQMVAEHPLHSVPHPALSLYPCVMGNSEGSRISDIDIVNINDINVCTSSKLEVYEQIAVSQVENDVVDQVYESLTEDVNWKRKEVSIHEFGRSRGHKENQQMHTTYTDRYHIDNPEKTLDKANNVALLHVGPRTDDHLQSQGHMPNHLLKYSSMPKPDQKDEPNDRDKTLCLTMKSSNHLPDGGPEQFKADKKPDLDKQKTKCNGDQYMNTKEKRAASTEIRKRASSVSKNHNEQKPFPDFESFTVEEEEGSGGYGTVYRARRKADGVTFAIKCPHVNANRNYVHNELKMLERLGGKNFVIKYEGSFKSGHADCLVLEHVEHDRPEILKREINIIQLQWYGYCLFKALAGLHKQDIVHRDVKPGNFLYSRKVNKGYLIDFNLAFDMRKKYGTVDSSKAGHNLNFDQAPTALTKYLPSAKSRKLSNTRFPEAVNKTAGKVSKSLLPPGNLKNKVDKAKVLTDTSSRNIIKSQGADVSGVTSAKDATSTRTPSAERLREPLPSQGRKELISLVQEALQGGNHVSVKAPMSKRKRVAAHPGDTDSKFLYPTPMPLHANGIAIGGAGLVKNKGDGKHRREGPCVGTKGFKAPEVLFRSLHQGPKADIWSAGVTLLYLMIGRAPFIGDTDQNIKEIATLRGSEDLWEVAKLHNHESLFPTELLDVKYLSPVKLQDWCARNTRRPDFVKNIPASLFDLVDKCLTVNPRQRISAEEALRHQFFAPCHEALRKHRPERGVNRESGSIQ</sequence>
<feature type="compositionally biased region" description="Basic and acidic residues" evidence="7">
    <location>
        <begin position="439"/>
        <end position="451"/>
    </location>
</feature>
<gene>
    <name evidence="10" type="primary">LOC105155966</name>
</gene>
<dbReference type="GeneID" id="105155966"/>
<evidence type="ECO:0000313" key="10">
    <source>
        <dbReference type="RefSeq" id="XP_011070266.1"/>
    </source>
</evidence>
<dbReference type="InParanoid" id="A0A6I9SK71"/>
<evidence type="ECO:0000256" key="2">
    <source>
        <dbReference type="ARBA" id="ARBA00022527"/>
    </source>
</evidence>
<reference evidence="10" key="1">
    <citation type="submission" date="2025-08" db="UniProtKB">
        <authorList>
            <consortium name="RefSeq"/>
        </authorList>
    </citation>
    <scope>IDENTIFICATION</scope>
</reference>
<feature type="region of interest" description="Disordered" evidence="7">
    <location>
        <begin position="722"/>
        <end position="752"/>
    </location>
</feature>
<dbReference type="Proteomes" id="UP000504604">
    <property type="component" value="Linkage group LG2"/>
</dbReference>
<dbReference type="EC" id="2.7.11.1" evidence="1"/>
<dbReference type="InterPro" id="IPR000719">
    <property type="entry name" value="Prot_kinase_dom"/>
</dbReference>
<dbReference type="RefSeq" id="XP_011070266.1">
    <property type="nucleotide sequence ID" value="XM_011071964.2"/>
</dbReference>
<dbReference type="Gene3D" id="1.10.510.10">
    <property type="entry name" value="Transferase(Phosphotransferase) domain 1"/>
    <property type="match status" value="2"/>
</dbReference>
<evidence type="ECO:0000259" key="8">
    <source>
        <dbReference type="PROSITE" id="PS50011"/>
    </source>
</evidence>